<gene>
    <name evidence="10" type="ORF">NEZAVI_LOCUS5507</name>
    <name evidence="11" type="ORF">NEZAVI_LOCUS5511</name>
</gene>
<organism evidence="11 12">
    <name type="scientific">Nezara viridula</name>
    <name type="common">Southern green stink bug</name>
    <name type="synonym">Cimex viridulus</name>
    <dbReference type="NCBI Taxonomy" id="85310"/>
    <lineage>
        <taxon>Eukaryota</taxon>
        <taxon>Metazoa</taxon>
        <taxon>Ecdysozoa</taxon>
        <taxon>Arthropoda</taxon>
        <taxon>Hexapoda</taxon>
        <taxon>Insecta</taxon>
        <taxon>Pterygota</taxon>
        <taxon>Neoptera</taxon>
        <taxon>Paraneoptera</taxon>
        <taxon>Hemiptera</taxon>
        <taxon>Heteroptera</taxon>
        <taxon>Panheteroptera</taxon>
        <taxon>Pentatomomorpha</taxon>
        <taxon>Pentatomoidea</taxon>
        <taxon>Pentatomidae</taxon>
        <taxon>Pentatominae</taxon>
        <taxon>Nezara</taxon>
    </lineage>
</organism>
<proteinExistence type="inferred from homology"/>
<dbReference type="AlphaFoldDB" id="A0A9P0EEV8"/>
<evidence type="ECO:0000313" key="11">
    <source>
        <dbReference type="EMBL" id="CAH1395198.1"/>
    </source>
</evidence>
<dbReference type="PANTHER" id="PTHR23292">
    <property type="entry name" value="LIPOPOLYSACCHARIDE-INDUCED TUMOR NECROSIS FACTOR-ALPHA FACTOR"/>
    <property type="match status" value="1"/>
</dbReference>
<evidence type="ECO:0000313" key="10">
    <source>
        <dbReference type="EMBL" id="CAH1395191.1"/>
    </source>
</evidence>
<dbReference type="PANTHER" id="PTHR23292:SF6">
    <property type="entry name" value="FI16602P1-RELATED"/>
    <property type="match status" value="1"/>
</dbReference>
<comment type="subcellular location">
    <subcellularLocation>
        <location evidence="2">Endosome membrane</location>
        <topology evidence="2">Peripheral membrane protein</topology>
    </subcellularLocation>
    <subcellularLocation>
        <location evidence="1">Late endosome membrane</location>
    </subcellularLocation>
    <subcellularLocation>
        <location evidence="3">Lysosome membrane</location>
        <topology evidence="3">Peripheral membrane protein</topology>
        <orientation evidence="3">Cytoplasmic side</orientation>
    </subcellularLocation>
</comment>
<evidence type="ECO:0000256" key="2">
    <source>
        <dbReference type="ARBA" id="ARBA00004481"/>
    </source>
</evidence>
<dbReference type="Proteomes" id="UP001152798">
    <property type="component" value="Chromosome 3"/>
</dbReference>
<evidence type="ECO:0000256" key="3">
    <source>
        <dbReference type="ARBA" id="ARBA00004630"/>
    </source>
</evidence>
<keyword evidence="6" id="KW-0862">Zinc</keyword>
<evidence type="ECO:0000259" key="9">
    <source>
        <dbReference type="PROSITE" id="PS51837"/>
    </source>
</evidence>
<evidence type="ECO:0000256" key="6">
    <source>
        <dbReference type="ARBA" id="ARBA00022833"/>
    </source>
</evidence>
<dbReference type="GO" id="GO:0005765">
    <property type="term" value="C:lysosomal membrane"/>
    <property type="evidence" value="ECO:0007669"/>
    <property type="project" value="UniProtKB-SubCell"/>
</dbReference>
<keyword evidence="12" id="KW-1185">Reference proteome</keyword>
<dbReference type="SMART" id="SM00714">
    <property type="entry name" value="LITAF"/>
    <property type="match status" value="1"/>
</dbReference>
<dbReference type="PROSITE" id="PS51837">
    <property type="entry name" value="LITAF"/>
    <property type="match status" value="1"/>
</dbReference>
<sequence length="166" mass="17950">MESKFRPPDNFDIANVTPLPSAPPPSYDDAMGTSNSFGGAPLLSAPMTSGYAPPQAAVPTPPVQMVQPPYPAQQVQIAPVSSVFPNRLPVGRRPLKTTCTGCNMFISTKTTSKNNCNPTFWCIVLFVTGICIPCSCCPYFCCDKPYRVDHFCPRCNAFLGTYVEAS</sequence>
<keyword evidence="5" id="KW-0479">Metal-binding</keyword>
<dbReference type="Pfam" id="PF10601">
    <property type="entry name" value="zf-LITAF-like"/>
    <property type="match status" value="1"/>
</dbReference>
<evidence type="ECO:0000256" key="5">
    <source>
        <dbReference type="ARBA" id="ARBA00022723"/>
    </source>
</evidence>
<protein>
    <recommendedName>
        <fullName evidence="9">LITAF domain-containing protein</fullName>
    </recommendedName>
</protein>
<feature type="domain" description="LITAF" evidence="9">
    <location>
        <begin position="78"/>
        <end position="164"/>
    </location>
</feature>
<evidence type="ECO:0000256" key="7">
    <source>
        <dbReference type="ARBA" id="ARBA00023136"/>
    </source>
</evidence>
<reference evidence="11" key="1">
    <citation type="submission" date="2022-01" db="EMBL/GenBank/DDBJ databases">
        <authorList>
            <person name="King R."/>
        </authorList>
    </citation>
    <scope>NUCLEOTIDE SEQUENCE</scope>
</reference>
<dbReference type="OrthoDB" id="6613563at2759"/>
<evidence type="ECO:0000256" key="4">
    <source>
        <dbReference type="ARBA" id="ARBA00005975"/>
    </source>
</evidence>
<evidence type="ECO:0000256" key="1">
    <source>
        <dbReference type="ARBA" id="ARBA00004414"/>
    </source>
</evidence>
<evidence type="ECO:0000256" key="8">
    <source>
        <dbReference type="SAM" id="MobiDB-lite"/>
    </source>
</evidence>
<dbReference type="GO" id="GO:0031902">
    <property type="term" value="C:late endosome membrane"/>
    <property type="evidence" value="ECO:0007669"/>
    <property type="project" value="UniProtKB-SubCell"/>
</dbReference>
<accession>A0A9P0EEV8</accession>
<name>A0A9P0EEV8_NEZVI</name>
<comment type="similarity">
    <text evidence="4">Belongs to the CDIP1/LITAF family.</text>
</comment>
<feature type="region of interest" description="Disordered" evidence="8">
    <location>
        <begin position="1"/>
        <end position="33"/>
    </location>
</feature>
<keyword evidence="7" id="KW-0472">Membrane</keyword>
<dbReference type="EMBL" id="OV725079">
    <property type="protein sequence ID" value="CAH1395198.1"/>
    <property type="molecule type" value="Genomic_DNA"/>
</dbReference>
<dbReference type="GO" id="GO:0008270">
    <property type="term" value="F:zinc ion binding"/>
    <property type="evidence" value="ECO:0007669"/>
    <property type="project" value="TreeGrafter"/>
</dbReference>
<dbReference type="EMBL" id="OV725079">
    <property type="protein sequence ID" value="CAH1395191.1"/>
    <property type="molecule type" value="Genomic_DNA"/>
</dbReference>
<dbReference type="InterPro" id="IPR006629">
    <property type="entry name" value="LITAF"/>
</dbReference>
<evidence type="ECO:0000313" key="12">
    <source>
        <dbReference type="Proteomes" id="UP001152798"/>
    </source>
</evidence>
<dbReference type="InterPro" id="IPR037519">
    <property type="entry name" value="LITAF_fam"/>
</dbReference>